<accession>A0AAV8TTR1</accession>
<keyword evidence="2" id="KW-1185">Reference proteome</keyword>
<reference evidence="1 2" key="1">
    <citation type="submission" date="2021-09" db="EMBL/GenBank/DDBJ databases">
        <title>Genomic insights and catalytic innovation underlie evolution of tropane alkaloids biosynthesis.</title>
        <authorList>
            <person name="Wang Y.-J."/>
            <person name="Tian T."/>
            <person name="Huang J.-P."/>
            <person name="Huang S.-X."/>
        </authorList>
    </citation>
    <scope>NUCLEOTIDE SEQUENCE [LARGE SCALE GENOMIC DNA]</scope>
    <source>
        <strain evidence="1">KIB-2018</strain>
        <tissue evidence="1">Leaf</tissue>
    </source>
</reference>
<name>A0AAV8TTR1_9ROSI</name>
<dbReference type="AlphaFoldDB" id="A0AAV8TTR1"/>
<protein>
    <recommendedName>
        <fullName evidence="3">Retrovirus-related Pol polyprotein from transposon TNT 1-94</fullName>
    </recommendedName>
</protein>
<proteinExistence type="predicted"/>
<dbReference type="Pfam" id="PF14223">
    <property type="entry name" value="Retrotran_gag_2"/>
    <property type="match status" value="1"/>
</dbReference>
<sequence length="127" mass="14919">MAPDDMLNKIDKFDGTDFEYWKMHIEDYLYQKNQFLPLFGKKPENMSEEEWVILDRQALGAIRMTLSRNIAFNVLKAKTTKALMEELTEYYEKPSAVNKVHLMRRLFNLKMAEGTSEIIISMNSTKS</sequence>
<dbReference type="Proteomes" id="UP001159364">
    <property type="component" value="Linkage Group LG03"/>
</dbReference>
<gene>
    <name evidence="1" type="ORF">K2173_000933</name>
</gene>
<dbReference type="EMBL" id="JAIWQS010000003">
    <property type="protein sequence ID" value="KAJ8769158.1"/>
    <property type="molecule type" value="Genomic_DNA"/>
</dbReference>
<evidence type="ECO:0000313" key="2">
    <source>
        <dbReference type="Proteomes" id="UP001159364"/>
    </source>
</evidence>
<evidence type="ECO:0008006" key="3">
    <source>
        <dbReference type="Google" id="ProtNLM"/>
    </source>
</evidence>
<comment type="caution">
    <text evidence="1">The sequence shown here is derived from an EMBL/GenBank/DDBJ whole genome shotgun (WGS) entry which is preliminary data.</text>
</comment>
<organism evidence="1 2">
    <name type="scientific">Erythroxylum novogranatense</name>
    <dbReference type="NCBI Taxonomy" id="1862640"/>
    <lineage>
        <taxon>Eukaryota</taxon>
        <taxon>Viridiplantae</taxon>
        <taxon>Streptophyta</taxon>
        <taxon>Embryophyta</taxon>
        <taxon>Tracheophyta</taxon>
        <taxon>Spermatophyta</taxon>
        <taxon>Magnoliopsida</taxon>
        <taxon>eudicotyledons</taxon>
        <taxon>Gunneridae</taxon>
        <taxon>Pentapetalae</taxon>
        <taxon>rosids</taxon>
        <taxon>fabids</taxon>
        <taxon>Malpighiales</taxon>
        <taxon>Erythroxylaceae</taxon>
        <taxon>Erythroxylum</taxon>
    </lineage>
</organism>
<evidence type="ECO:0000313" key="1">
    <source>
        <dbReference type="EMBL" id="KAJ8769158.1"/>
    </source>
</evidence>